<evidence type="ECO:0000313" key="6">
    <source>
        <dbReference type="Proteomes" id="UP000477750"/>
    </source>
</evidence>
<evidence type="ECO:0000256" key="2">
    <source>
        <dbReference type="ARBA" id="ARBA00022801"/>
    </source>
</evidence>
<gene>
    <name evidence="5" type="ORF">GFD30_25940</name>
</gene>
<dbReference type="EMBL" id="WIAO01000075">
    <property type="protein sequence ID" value="MQM28976.1"/>
    <property type="molecule type" value="Genomic_DNA"/>
</dbReference>
<dbReference type="PANTHER" id="PTHR43046:SF12">
    <property type="entry name" value="GDP-MANNOSE MANNOSYL HYDROLASE"/>
    <property type="match status" value="1"/>
</dbReference>
<dbReference type="AlphaFoldDB" id="A0A6L5GHD2"/>
<reference evidence="5 6" key="1">
    <citation type="submission" date="2019-10" db="EMBL/GenBank/DDBJ databases">
        <title>Glycomyces albidus sp. nov., a novel actinomycete isolated from rhizosphere soil of wheat (Triticum aestivum L.).</title>
        <authorList>
            <person name="Qian L."/>
        </authorList>
    </citation>
    <scope>NUCLEOTIDE SEQUENCE [LARGE SCALE GENOMIC DNA]</scope>
    <source>
        <strain evidence="5 6">NEAU-7082</strain>
    </source>
</reference>
<sequence>MRHVRLPAPVLRAIAPVQRLWWRVRKPNTFGVKVLLRDSSGRFLVVRHSYSDPTRWGLPGGGYRPAQETPTEAGAREVAEELGFTLTPNGLAELETVTTTLEAKRDTLTILTGAAPSAALTLSPELAEARWVSSLDDLGDAPVSRWLVAALAHTT</sequence>
<keyword evidence="6" id="KW-1185">Reference proteome</keyword>
<dbReference type="SUPFAM" id="SSF55811">
    <property type="entry name" value="Nudix"/>
    <property type="match status" value="1"/>
</dbReference>
<keyword evidence="3" id="KW-0460">Magnesium</keyword>
<dbReference type="InterPro" id="IPR000086">
    <property type="entry name" value="NUDIX_hydrolase_dom"/>
</dbReference>
<dbReference type="Gene3D" id="3.90.79.10">
    <property type="entry name" value="Nucleoside Triphosphate Pyrophosphohydrolase"/>
    <property type="match status" value="1"/>
</dbReference>
<comment type="caution">
    <text evidence="5">The sequence shown here is derived from an EMBL/GenBank/DDBJ whole genome shotgun (WGS) entry which is preliminary data.</text>
</comment>
<organism evidence="5 6">
    <name type="scientific">Glycomyces albidus</name>
    <dbReference type="NCBI Taxonomy" id="2656774"/>
    <lineage>
        <taxon>Bacteria</taxon>
        <taxon>Bacillati</taxon>
        <taxon>Actinomycetota</taxon>
        <taxon>Actinomycetes</taxon>
        <taxon>Glycomycetales</taxon>
        <taxon>Glycomycetaceae</taxon>
        <taxon>Glycomyces</taxon>
    </lineage>
</organism>
<dbReference type="InterPro" id="IPR015797">
    <property type="entry name" value="NUDIX_hydrolase-like_dom_sf"/>
</dbReference>
<comment type="cofactor">
    <cofactor evidence="1">
        <name>Mg(2+)</name>
        <dbReference type="ChEBI" id="CHEBI:18420"/>
    </cofactor>
</comment>
<dbReference type="Proteomes" id="UP000477750">
    <property type="component" value="Unassembled WGS sequence"/>
</dbReference>
<evidence type="ECO:0000256" key="1">
    <source>
        <dbReference type="ARBA" id="ARBA00001946"/>
    </source>
</evidence>
<evidence type="ECO:0000256" key="3">
    <source>
        <dbReference type="ARBA" id="ARBA00022842"/>
    </source>
</evidence>
<dbReference type="Pfam" id="PF00293">
    <property type="entry name" value="NUDIX"/>
    <property type="match status" value="1"/>
</dbReference>
<evidence type="ECO:0000313" key="5">
    <source>
        <dbReference type="EMBL" id="MQM28976.1"/>
    </source>
</evidence>
<dbReference type="GO" id="GO:0016787">
    <property type="term" value="F:hydrolase activity"/>
    <property type="evidence" value="ECO:0007669"/>
    <property type="project" value="UniProtKB-KW"/>
</dbReference>
<feature type="domain" description="Nudix hydrolase" evidence="4">
    <location>
        <begin position="27"/>
        <end position="154"/>
    </location>
</feature>
<name>A0A6L5GHD2_9ACTN</name>
<protein>
    <submittedName>
        <fullName evidence="5">NUDIX domain-containing protein</fullName>
    </submittedName>
</protein>
<dbReference type="RefSeq" id="WP_153028043.1">
    <property type="nucleotide sequence ID" value="NZ_WIAO01000075.1"/>
</dbReference>
<dbReference type="PROSITE" id="PS51462">
    <property type="entry name" value="NUDIX"/>
    <property type="match status" value="1"/>
</dbReference>
<evidence type="ECO:0000259" key="4">
    <source>
        <dbReference type="PROSITE" id="PS51462"/>
    </source>
</evidence>
<accession>A0A6L5GHD2</accession>
<dbReference type="PANTHER" id="PTHR43046">
    <property type="entry name" value="GDP-MANNOSE MANNOSYL HYDROLASE"/>
    <property type="match status" value="1"/>
</dbReference>
<keyword evidence="2" id="KW-0378">Hydrolase</keyword>
<proteinExistence type="predicted"/>